<dbReference type="Proteomes" id="UP000317982">
    <property type="component" value="Unassembled WGS sequence"/>
</dbReference>
<keyword evidence="3" id="KW-1185">Reference proteome</keyword>
<dbReference type="PROSITE" id="PS51910">
    <property type="entry name" value="GH18_2"/>
    <property type="match status" value="1"/>
</dbReference>
<accession>A0A545AR09</accession>
<dbReference type="Gene3D" id="3.20.20.80">
    <property type="entry name" value="Glycosidases"/>
    <property type="match status" value="1"/>
</dbReference>
<sequence>MARGRRRRQGGPGRWIAAAVALIVVVAAAVTAVTLLRGNDDDQSDTAGPANTTFKTEYAPYVYMTLANRPTLTQIAAKTGANALHLAFAITQGDSCSVAWDGTTAIDKYKAEIKEAVDKDIDVIVSTGGANGGDVAQACGDAETTQAQLQKLVDLGVRYLDFDVEGDEREADADANSVRAEAIAALQKKYSDLKVSFTLRAASPTAADQADGAVSTAPWVAAVDAGVTIDRVNLMTMNFGGDVAANDMAAATTAAANGLHQQVQTIQGVESAEAWSMIGITPMIGANDTKGETFSLDNAKTVTQFATKNGIGMLGYWAAGRDTQCGADVATQPVANCSGVDQDPYAFASVFKAVLG</sequence>
<reference evidence="2 3" key="1">
    <citation type="submission" date="2019-07" db="EMBL/GenBank/DDBJ databases">
        <title>Cryptosporangium phraense sp. nov., isolated from plant litter.</title>
        <authorList>
            <person name="Suriyachadkun C."/>
        </authorList>
    </citation>
    <scope>NUCLEOTIDE SEQUENCE [LARGE SCALE GENOMIC DNA]</scope>
    <source>
        <strain evidence="2 3">A-T 5661</strain>
    </source>
</reference>
<dbReference type="PANTHER" id="PTHR42976">
    <property type="entry name" value="BIFUNCTIONAL CHITINASE/LYSOZYME-RELATED"/>
    <property type="match status" value="1"/>
</dbReference>
<name>A0A545AR09_9ACTN</name>
<dbReference type="PANTHER" id="PTHR42976:SF1">
    <property type="entry name" value="GH18 DOMAIN-CONTAINING PROTEIN-RELATED"/>
    <property type="match status" value="1"/>
</dbReference>
<dbReference type="RefSeq" id="WP_142705665.1">
    <property type="nucleotide sequence ID" value="NZ_VIRS01000011.1"/>
</dbReference>
<dbReference type="InterPro" id="IPR052750">
    <property type="entry name" value="GH18_Chitinase"/>
</dbReference>
<evidence type="ECO:0000259" key="1">
    <source>
        <dbReference type="PROSITE" id="PS51910"/>
    </source>
</evidence>
<dbReference type="OrthoDB" id="99456at2"/>
<gene>
    <name evidence="2" type="ORF">FL583_17095</name>
</gene>
<dbReference type="AlphaFoldDB" id="A0A545AR09"/>
<comment type="caution">
    <text evidence="2">The sequence shown here is derived from an EMBL/GenBank/DDBJ whole genome shotgun (WGS) entry which is preliminary data.</text>
</comment>
<proteinExistence type="predicted"/>
<dbReference type="EMBL" id="VIRS01000011">
    <property type="protein sequence ID" value="TQS43752.1"/>
    <property type="molecule type" value="Genomic_DNA"/>
</dbReference>
<evidence type="ECO:0000313" key="2">
    <source>
        <dbReference type="EMBL" id="TQS43752.1"/>
    </source>
</evidence>
<protein>
    <recommendedName>
        <fullName evidence="1">GH18 domain-containing protein</fullName>
    </recommendedName>
</protein>
<dbReference type="InParanoid" id="A0A545AR09"/>
<dbReference type="SUPFAM" id="SSF51445">
    <property type="entry name" value="(Trans)glycosidases"/>
    <property type="match status" value="1"/>
</dbReference>
<dbReference type="InterPro" id="IPR017853">
    <property type="entry name" value="GH"/>
</dbReference>
<dbReference type="GO" id="GO:0005975">
    <property type="term" value="P:carbohydrate metabolic process"/>
    <property type="evidence" value="ECO:0007669"/>
    <property type="project" value="InterPro"/>
</dbReference>
<feature type="domain" description="GH18" evidence="1">
    <location>
        <begin position="58"/>
        <end position="356"/>
    </location>
</feature>
<evidence type="ECO:0000313" key="3">
    <source>
        <dbReference type="Proteomes" id="UP000317982"/>
    </source>
</evidence>
<dbReference type="InterPro" id="IPR001223">
    <property type="entry name" value="Glyco_hydro18_cat"/>
</dbReference>
<organism evidence="2 3">
    <name type="scientific">Cryptosporangium phraense</name>
    <dbReference type="NCBI Taxonomy" id="2593070"/>
    <lineage>
        <taxon>Bacteria</taxon>
        <taxon>Bacillati</taxon>
        <taxon>Actinomycetota</taxon>
        <taxon>Actinomycetes</taxon>
        <taxon>Cryptosporangiales</taxon>
        <taxon>Cryptosporangiaceae</taxon>
        <taxon>Cryptosporangium</taxon>
    </lineage>
</organism>